<dbReference type="Gene3D" id="1.10.10.10">
    <property type="entry name" value="Winged helix-like DNA-binding domain superfamily/Winged helix DNA-binding domain"/>
    <property type="match status" value="1"/>
</dbReference>
<evidence type="ECO:0000256" key="2">
    <source>
        <dbReference type="PROSITE-ProRule" id="PRU00169"/>
    </source>
</evidence>
<feature type="domain" description="HTH luxR-type" evidence="3">
    <location>
        <begin position="144"/>
        <end position="209"/>
    </location>
</feature>
<dbReference type="InterPro" id="IPR016032">
    <property type="entry name" value="Sig_transdc_resp-reg_C-effctor"/>
</dbReference>
<dbReference type="InterPro" id="IPR000792">
    <property type="entry name" value="Tscrpt_reg_LuxR_C"/>
</dbReference>
<dbReference type="Pfam" id="PF00072">
    <property type="entry name" value="Response_reg"/>
    <property type="match status" value="1"/>
</dbReference>
<dbReference type="InterPro" id="IPR011006">
    <property type="entry name" value="CheY-like_superfamily"/>
</dbReference>
<dbReference type="SUPFAM" id="SSF46894">
    <property type="entry name" value="C-terminal effector domain of the bipartite response regulators"/>
    <property type="match status" value="1"/>
</dbReference>
<dbReference type="Gene3D" id="3.40.50.2300">
    <property type="match status" value="1"/>
</dbReference>
<name>A0A1C2E3G7_9HYPH</name>
<keyword evidence="1" id="KW-0238">DNA-binding</keyword>
<dbReference type="PROSITE" id="PS50110">
    <property type="entry name" value="RESPONSE_REGULATORY"/>
    <property type="match status" value="1"/>
</dbReference>
<dbReference type="SUPFAM" id="SSF52172">
    <property type="entry name" value="CheY-like"/>
    <property type="match status" value="1"/>
</dbReference>
<evidence type="ECO:0000313" key="6">
    <source>
        <dbReference type="Proteomes" id="UP000094412"/>
    </source>
</evidence>
<comment type="caution">
    <text evidence="2">Lacks conserved residue(s) required for the propagation of feature annotation.</text>
</comment>
<organism evidence="5 6">
    <name type="scientific">Mesorhizobium hungaricum</name>
    <dbReference type="NCBI Taxonomy" id="1566387"/>
    <lineage>
        <taxon>Bacteria</taxon>
        <taxon>Pseudomonadati</taxon>
        <taxon>Pseudomonadota</taxon>
        <taxon>Alphaproteobacteria</taxon>
        <taxon>Hyphomicrobiales</taxon>
        <taxon>Phyllobacteriaceae</taxon>
        <taxon>Mesorhizobium</taxon>
    </lineage>
</organism>
<dbReference type="Proteomes" id="UP000094412">
    <property type="component" value="Unassembled WGS sequence"/>
</dbReference>
<dbReference type="InterPro" id="IPR001789">
    <property type="entry name" value="Sig_transdc_resp-reg_receiver"/>
</dbReference>
<dbReference type="SMART" id="SM00421">
    <property type="entry name" value="HTH_LUXR"/>
    <property type="match status" value="1"/>
</dbReference>
<comment type="caution">
    <text evidence="5">The sequence shown here is derived from an EMBL/GenBank/DDBJ whole genome shotgun (WGS) entry which is preliminary data.</text>
</comment>
<dbReference type="STRING" id="1566387.QV13_07775"/>
<evidence type="ECO:0000259" key="3">
    <source>
        <dbReference type="PROSITE" id="PS50043"/>
    </source>
</evidence>
<dbReference type="GO" id="GO:0000160">
    <property type="term" value="P:phosphorelay signal transduction system"/>
    <property type="evidence" value="ECO:0007669"/>
    <property type="project" value="InterPro"/>
</dbReference>
<dbReference type="PANTHER" id="PTHR45566">
    <property type="entry name" value="HTH-TYPE TRANSCRIPTIONAL REGULATOR YHJB-RELATED"/>
    <property type="match status" value="1"/>
</dbReference>
<evidence type="ECO:0000259" key="4">
    <source>
        <dbReference type="PROSITE" id="PS50110"/>
    </source>
</evidence>
<evidence type="ECO:0000256" key="1">
    <source>
        <dbReference type="ARBA" id="ARBA00023125"/>
    </source>
</evidence>
<keyword evidence="6" id="KW-1185">Reference proteome</keyword>
<feature type="domain" description="Response regulatory" evidence="4">
    <location>
        <begin position="11"/>
        <end position="129"/>
    </location>
</feature>
<evidence type="ECO:0000313" key="5">
    <source>
        <dbReference type="EMBL" id="OCX21541.1"/>
    </source>
</evidence>
<gene>
    <name evidence="5" type="ORF">QV13_07775</name>
</gene>
<dbReference type="InterPro" id="IPR036388">
    <property type="entry name" value="WH-like_DNA-bd_sf"/>
</dbReference>
<dbReference type="GO" id="GO:0006355">
    <property type="term" value="P:regulation of DNA-templated transcription"/>
    <property type="evidence" value="ECO:0007669"/>
    <property type="project" value="InterPro"/>
</dbReference>
<dbReference type="SMART" id="SM00448">
    <property type="entry name" value="REC"/>
    <property type="match status" value="1"/>
</dbReference>
<dbReference type="InterPro" id="IPR051015">
    <property type="entry name" value="EvgA-like"/>
</dbReference>
<dbReference type="PROSITE" id="PS50043">
    <property type="entry name" value="HTH_LUXR_2"/>
    <property type="match status" value="1"/>
</dbReference>
<proteinExistence type="predicted"/>
<dbReference type="EMBL" id="MDEO01000028">
    <property type="protein sequence ID" value="OCX21541.1"/>
    <property type="molecule type" value="Genomic_DNA"/>
</dbReference>
<dbReference type="CDD" id="cd06170">
    <property type="entry name" value="LuxR_C_like"/>
    <property type="match status" value="1"/>
</dbReference>
<accession>A0A1C2E3G7</accession>
<dbReference type="PRINTS" id="PR00038">
    <property type="entry name" value="HTHLUXR"/>
</dbReference>
<dbReference type="Pfam" id="PF00196">
    <property type="entry name" value="GerE"/>
    <property type="match status" value="1"/>
</dbReference>
<dbReference type="PANTHER" id="PTHR45566:SF2">
    <property type="entry name" value="NARL SUBFAMILY"/>
    <property type="match status" value="1"/>
</dbReference>
<dbReference type="AlphaFoldDB" id="A0A1C2E3G7"/>
<sequence>MSPMPVHSTVKVLVADRNPLVVAALADMIHRDSRFELVGTLQNGEAFVDSVAQGEPAFDIAVLAWTLADMDAGAVLAQLNRMKLFARIIIFSSDRDIAILKLCLRLGVQGFCYQFEDPSILFETLMAVAHGRICVPYVDVSKINETPLWKLTPRELELLTFLGDGWTNLQIATRIGISENTVKYHLKNIYDKLDVRNRAMAVGLLAREKSYSFPRNY</sequence>
<dbReference type="GO" id="GO:0003677">
    <property type="term" value="F:DNA binding"/>
    <property type="evidence" value="ECO:0007669"/>
    <property type="project" value="UniProtKB-KW"/>
</dbReference>
<protein>
    <submittedName>
        <fullName evidence="5">LuxR family transcriptional regulator</fullName>
    </submittedName>
</protein>
<reference evidence="5 6" key="1">
    <citation type="submission" date="2016-08" db="EMBL/GenBank/DDBJ databases">
        <title>Whole genome sequence of Mesorhizobium sp. strain UASWS1009 isolated from industrial sewage.</title>
        <authorList>
            <person name="Crovadore J."/>
            <person name="Calmin G."/>
            <person name="Chablais R."/>
            <person name="Cochard B."/>
            <person name="Lefort F."/>
        </authorList>
    </citation>
    <scope>NUCLEOTIDE SEQUENCE [LARGE SCALE GENOMIC DNA]</scope>
    <source>
        <strain evidence="5 6">UASWS1009</strain>
    </source>
</reference>
<dbReference type="PROSITE" id="PS00622">
    <property type="entry name" value="HTH_LUXR_1"/>
    <property type="match status" value="1"/>
</dbReference>